<dbReference type="PANTHER" id="PTHR43535:SF1">
    <property type="entry name" value="PHOSPHATIDATE CYTIDYLYLTRANSFERASE"/>
    <property type="match status" value="1"/>
</dbReference>
<feature type="transmembrane region" description="Helical" evidence="1">
    <location>
        <begin position="93"/>
        <end position="112"/>
    </location>
</feature>
<dbReference type="RefSeq" id="WP_074875798.1">
    <property type="nucleotide sequence ID" value="NZ_FNTF01000002.1"/>
</dbReference>
<evidence type="ECO:0000313" key="2">
    <source>
        <dbReference type="EMBL" id="SED41996.1"/>
    </source>
</evidence>
<reference evidence="2 3" key="1">
    <citation type="submission" date="2016-10" db="EMBL/GenBank/DDBJ databases">
        <authorList>
            <person name="de Groot N.N."/>
        </authorList>
    </citation>
    <scope>NUCLEOTIDE SEQUENCE [LARGE SCALE GENOMIC DNA]</scope>
    <source>
        <strain evidence="2 3">BS3655</strain>
    </source>
</reference>
<proteinExistence type="predicted"/>
<evidence type="ECO:0000313" key="3">
    <source>
        <dbReference type="Proteomes" id="UP000183114"/>
    </source>
</evidence>
<keyword evidence="1" id="KW-0812">Transmembrane</keyword>
<sequence>MTLDAKFLWFFFGLACLLAIASLAGRLLALRAKTEGAVSTIENLNQRVNAWWGMVIIFFVSYLLGGNATVVLFGFISLFALREFITLTPTRRGDHNALFSAFFILIPLQYILIGTHWYSMFTLLIPVYSFLLLPAIAVLSQDTDGFLERTAKIQWGVMICIYCISHAPALLLLDLEGFAGQNALLLFYLVFVVQLSDVLQYVFGKLLGKHKVAPLVSPSKTVEGLVGGGLSATLIGGCMFWMTPFSFWQSLLMSFVIVVMGFLGGLVMSAIKRSLSAKDWGTMIKGHGGMLDRMDSICFAAPIFFHLTRYFFSAA</sequence>
<feature type="transmembrane region" description="Helical" evidence="1">
    <location>
        <begin position="7"/>
        <end position="30"/>
    </location>
</feature>
<protein>
    <submittedName>
        <fullName evidence="2">Phosphatidate cytidylyltransferase</fullName>
    </submittedName>
</protein>
<name>A0A1H5AHU9_9PSED</name>
<dbReference type="AlphaFoldDB" id="A0A1H5AHU9"/>
<dbReference type="PANTHER" id="PTHR43535">
    <property type="entry name" value="PHOSPHATIDATE CYTIDYLYLTRANSFERASE"/>
    <property type="match status" value="1"/>
</dbReference>
<accession>A0A1H5AHU9</accession>
<dbReference type="GO" id="GO:0005886">
    <property type="term" value="C:plasma membrane"/>
    <property type="evidence" value="ECO:0007669"/>
    <property type="project" value="TreeGrafter"/>
</dbReference>
<dbReference type="GO" id="GO:0016779">
    <property type="term" value="F:nucleotidyltransferase activity"/>
    <property type="evidence" value="ECO:0007669"/>
    <property type="project" value="UniProtKB-KW"/>
</dbReference>
<keyword evidence="2" id="KW-0808">Transferase</keyword>
<organism evidence="2 3">
    <name type="scientific">Pseudomonas frederiksbergensis</name>
    <dbReference type="NCBI Taxonomy" id="104087"/>
    <lineage>
        <taxon>Bacteria</taxon>
        <taxon>Pseudomonadati</taxon>
        <taxon>Pseudomonadota</taxon>
        <taxon>Gammaproteobacteria</taxon>
        <taxon>Pseudomonadales</taxon>
        <taxon>Pseudomonadaceae</taxon>
        <taxon>Pseudomonas</taxon>
    </lineage>
</organism>
<feature type="transmembrane region" description="Helical" evidence="1">
    <location>
        <begin position="224"/>
        <end position="242"/>
    </location>
</feature>
<dbReference type="EMBL" id="FNTF01000002">
    <property type="protein sequence ID" value="SED41996.1"/>
    <property type="molecule type" value="Genomic_DNA"/>
</dbReference>
<gene>
    <name evidence="2" type="ORF">SAMN04490185_3447</name>
</gene>
<dbReference type="Pfam" id="PF01148">
    <property type="entry name" value="CTP_transf_1"/>
    <property type="match status" value="1"/>
</dbReference>
<feature type="transmembrane region" description="Helical" evidence="1">
    <location>
        <begin position="248"/>
        <end position="271"/>
    </location>
</feature>
<feature type="transmembrane region" description="Helical" evidence="1">
    <location>
        <begin position="185"/>
        <end position="203"/>
    </location>
</feature>
<feature type="transmembrane region" description="Helical" evidence="1">
    <location>
        <begin position="50"/>
        <end position="81"/>
    </location>
</feature>
<keyword evidence="1" id="KW-1133">Transmembrane helix</keyword>
<keyword evidence="1" id="KW-0472">Membrane</keyword>
<keyword evidence="2" id="KW-0548">Nucleotidyltransferase</keyword>
<feature type="transmembrane region" description="Helical" evidence="1">
    <location>
        <begin position="153"/>
        <end position="173"/>
    </location>
</feature>
<dbReference type="GO" id="GO:0009273">
    <property type="term" value="P:peptidoglycan-based cell wall biogenesis"/>
    <property type="evidence" value="ECO:0007669"/>
    <property type="project" value="TreeGrafter"/>
</dbReference>
<feature type="transmembrane region" description="Helical" evidence="1">
    <location>
        <begin position="118"/>
        <end position="141"/>
    </location>
</feature>
<dbReference type="Proteomes" id="UP000183114">
    <property type="component" value="Unassembled WGS sequence"/>
</dbReference>
<evidence type="ECO:0000256" key="1">
    <source>
        <dbReference type="SAM" id="Phobius"/>
    </source>
</evidence>